<feature type="coiled-coil region" evidence="1">
    <location>
        <begin position="58"/>
        <end position="85"/>
    </location>
</feature>
<comment type="caution">
    <text evidence="2">The sequence shown here is derived from an EMBL/GenBank/DDBJ whole genome shotgun (WGS) entry which is preliminary data.</text>
</comment>
<sequence>MSFIDIVTTDILKYASPNEYEAFPCVYVHELDRILSARFTVVGCPASLCCIQLGYKKNEKFFLELEIYNNEIKFLKDNCDEKIETDIFSNIF</sequence>
<dbReference type="EMBL" id="WFLN01000004">
    <property type="protein sequence ID" value="KAB8033646.1"/>
    <property type="molecule type" value="Genomic_DNA"/>
</dbReference>
<name>A0A833JFC3_9BACT</name>
<proteinExistence type="predicted"/>
<evidence type="ECO:0000256" key="1">
    <source>
        <dbReference type="SAM" id="Coils"/>
    </source>
</evidence>
<reference evidence="2 3" key="1">
    <citation type="submission" date="2019-10" db="EMBL/GenBank/DDBJ databases">
        <title>New genus of Silvanigrellaceae.</title>
        <authorList>
            <person name="Pitt A."/>
            <person name="Hahn M.W."/>
        </authorList>
    </citation>
    <scope>NUCLEOTIDE SEQUENCE [LARGE SCALE GENOMIC DNA]</scope>
    <source>
        <strain evidence="2 3">33A1-SZDP</strain>
    </source>
</reference>
<dbReference type="AlphaFoldDB" id="A0A833JFC3"/>
<dbReference type="Proteomes" id="UP000442694">
    <property type="component" value="Unassembled WGS sequence"/>
</dbReference>
<organism evidence="2 3">
    <name type="scientific">Fluviispira multicolorata</name>
    <dbReference type="NCBI Taxonomy" id="2654512"/>
    <lineage>
        <taxon>Bacteria</taxon>
        <taxon>Pseudomonadati</taxon>
        <taxon>Bdellovibrionota</taxon>
        <taxon>Oligoflexia</taxon>
        <taxon>Silvanigrellales</taxon>
        <taxon>Silvanigrellaceae</taxon>
        <taxon>Fluviispira</taxon>
    </lineage>
</organism>
<dbReference type="RefSeq" id="WP_152211732.1">
    <property type="nucleotide sequence ID" value="NZ_WFLN01000004.1"/>
</dbReference>
<gene>
    <name evidence="2" type="ORF">GCL57_02760</name>
</gene>
<keyword evidence="3" id="KW-1185">Reference proteome</keyword>
<evidence type="ECO:0000313" key="3">
    <source>
        <dbReference type="Proteomes" id="UP000442694"/>
    </source>
</evidence>
<keyword evidence="1" id="KW-0175">Coiled coil</keyword>
<evidence type="ECO:0000313" key="2">
    <source>
        <dbReference type="EMBL" id="KAB8033646.1"/>
    </source>
</evidence>
<accession>A0A833JFC3</accession>
<protein>
    <submittedName>
        <fullName evidence="2">Uncharacterized protein</fullName>
    </submittedName>
</protein>